<feature type="region of interest" description="Disordered" evidence="1">
    <location>
        <begin position="1"/>
        <end position="37"/>
    </location>
</feature>
<evidence type="ECO:0000313" key="2">
    <source>
        <dbReference type="EMBL" id="VDC72399.1"/>
    </source>
</evidence>
<accession>A0A3P5Z033</accession>
<dbReference type="AlphaFoldDB" id="A0A3P5Z033"/>
<sequence>MFALGEEPEGVRVTPYHKPTSIEKSSTLFGPDEVQED</sequence>
<reference evidence="2" key="1">
    <citation type="submission" date="2018-11" db="EMBL/GenBank/DDBJ databases">
        <authorList>
            <consortium name="Genoscope - CEA"/>
            <person name="William W."/>
        </authorList>
    </citation>
    <scope>NUCLEOTIDE SEQUENCE</scope>
</reference>
<gene>
    <name evidence="2" type="ORF">BRAA05T22113Z</name>
</gene>
<evidence type="ECO:0000256" key="1">
    <source>
        <dbReference type="SAM" id="MobiDB-lite"/>
    </source>
</evidence>
<name>A0A3P5Z033_BRACM</name>
<dbReference type="EMBL" id="LR031570">
    <property type="protein sequence ID" value="VDC72399.1"/>
    <property type="molecule type" value="Genomic_DNA"/>
</dbReference>
<organism evidence="2">
    <name type="scientific">Brassica campestris</name>
    <name type="common">Field mustard</name>
    <dbReference type="NCBI Taxonomy" id="3711"/>
    <lineage>
        <taxon>Eukaryota</taxon>
        <taxon>Viridiplantae</taxon>
        <taxon>Streptophyta</taxon>
        <taxon>Embryophyta</taxon>
        <taxon>Tracheophyta</taxon>
        <taxon>Spermatophyta</taxon>
        <taxon>Magnoliopsida</taxon>
        <taxon>eudicotyledons</taxon>
        <taxon>Gunneridae</taxon>
        <taxon>Pentapetalae</taxon>
        <taxon>rosids</taxon>
        <taxon>malvids</taxon>
        <taxon>Brassicales</taxon>
        <taxon>Brassicaceae</taxon>
        <taxon>Brassiceae</taxon>
        <taxon>Brassica</taxon>
    </lineage>
</organism>
<protein>
    <submittedName>
        <fullName evidence="2">Uncharacterized protein</fullName>
    </submittedName>
</protein>
<proteinExistence type="predicted"/>